<evidence type="ECO:0000256" key="1">
    <source>
        <dbReference type="ARBA" id="ARBA00008668"/>
    </source>
</evidence>
<keyword evidence="4" id="KW-1185">Reference proteome</keyword>
<dbReference type="InterPro" id="IPR001087">
    <property type="entry name" value="GDSL"/>
</dbReference>
<dbReference type="EMBL" id="OZ034817">
    <property type="protein sequence ID" value="CAL1383861.1"/>
    <property type="molecule type" value="Genomic_DNA"/>
</dbReference>
<dbReference type="FunFam" id="3.40.50.1110:FF:000003">
    <property type="entry name" value="GDSL esterase/lipase APG"/>
    <property type="match status" value="1"/>
</dbReference>
<protein>
    <submittedName>
        <fullName evidence="3">Uncharacterized protein</fullName>
    </submittedName>
</protein>
<name>A0AAV2ED16_9ROSI</name>
<dbReference type="CDD" id="cd01837">
    <property type="entry name" value="SGNH_plant_lipase_like"/>
    <property type="match status" value="1"/>
</dbReference>
<organism evidence="3 4">
    <name type="scientific">Linum trigynum</name>
    <dbReference type="NCBI Taxonomy" id="586398"/>
    <lineage>
        <taxon>Eukaryota</taxon>
        <taxon>Viridiplantae</taxon>
        <taxon>Streptophyta</taxon>
        <taxon>Embryophyta</taxon>
        <taxon>Tracheophyta</taxon>
        <taxon>Spermatophyta</taxon>
        <taxon>Magnoliopsida</taxon>
        <taxon>eudicotyledons</taxon>
        <taxon>Gunneridae</taxon>
        <taxon>Pentapetalae</taxon>
        <taxon>rosids</taxon>
        <taxon>fabids</taxon>
        <taxon>Malpighiales</taxon>
        <taxon>Linaceae</taxon>
        <taxon>Linum</taxon>
    </lineage>
</organism>
<sequence length="379" mass="41819">MASNRVSLESIIFFINFFFFLLIVTTGPLLFCQAVTKTMVPENVTVSSAAYSAVLIFGDSILDTGNNNYIETLVKSNFHPYGEDFPGGLPTGRFSNGRLISDFIGENLGIKASLPPYLDPNLQVEDLVTGVCFASAGSGYDPETPMLTSSVPSIPNQLNLFRQYMAKLRTLVGEQKSKAIIENSLYVISAGNNDVGATYFLARRKSSDMDSYANFLVGQASTFIRQLHGLGARKIAHLSTIVTGCVPASRTVFGGIGRPCFEESNDLAIMFNEKLGYELERLRDDARFPNLSTTFLDVYTPLFDIIQRPENYGFVDVKDGCCGTGELEFAVLCNHLSSTCTNASNYIFWDSVHLTEKAYKILTSKIMKDINKLQNEIKC</sequence>
<keyword evidence="2" id="KW-0812">Transmembrane</keyword>
<dbReference type="AlphaFoldDB" id="A0AAV2ED16"/>
<proteinExistence type="inferred from homology"/>
<dbReference type="PROSITE" id="PS01098">
    <property type="entry name" value="LIPASE_GDSL_SER"/>
    <property type="match status" value="1"/>
</dbReference>
<evidence type="ECO:0000313" key="4">
    <source>
        <dbReference type="Proteomes" id="UP001497516"/>
    </source>
</evidence>
<evidence type="ECO:0000313" key="3">
    <source>
        <dbReference type="EMBL" id="CAL1383861.1"/>
    </source>
</evidence>
<dbReference type="Proteomes" id="UP001497516">
    <property type="component" value="Chromosome 4"/>
</dbReference>
<dbReference type="Gene3D" id="3.40.50.1110">
    <property type="entry name" value="SGNH hydrolase"/>
    <property type="match status" value="1"/>
</dbReference>
<keyword evidence="2" id="KW-1133">Transmembrane helix</keyword>
<accession>A0AAV2ED16</accession>
<gene>
    <name evidence="3" type="ORF">LTRI10_LOCUS25102</name>
</gene>
<dbReference type="PANTHER" id="PTHR45642:SF95">
    <property type="entry name" value="GDSL-LIKE LIPASE_ACYLHYDROLASE FAMILY PROTEIN, EXPRESSED"/>
    <property type="match status" value="1"/>
</dbReference>
<dbReference type="InterPro" id="IPR008265">
    <property type="entry name" value="Lipase_GDSL_AS"/>
</dbReference>
<comment type="similarity">
    <text evidence="1">Belongs to the 'GDSL' lipolytic enzyme family.</text>
</comment>
<keyword evidence="2" id="KW-0472">Membrane</keyword>
<feature type="transmembrane region" description="Helical" evidence="2">
    <location>
        <begin position="12"/>
        <end position="31"/>
    </location>
</feature>
<reference evidence="3 4" key="1">
    <citation type="submission" date="2024-04" db="EMBL/GenBank/DDBJ databases">
        <authorList>
            <person name="Fracassetti M."/>
        </authorList>
    </citation>
    <scope>NUCLEOTIDE SEQUENCE [LARGE SCALE GENOMIC DNA]</scope>
</reference>
<dbReference type="InterPro" id="IPR050592">
    <property type="entry name" value="GDSL_lipolytic_enzyme"/>
</dbReference>
<dbReference type="InterPro" id="IPR036514">
    <property type="entry name" value="SGNH_hydro_sf"/>
</dbReference>
<dbReference type="InterPro" id="IPR035669">
    <property type="entry name" value="SGNH_plant_lipase-like"/>
</dbReference>
<dbReference type="GO" id="GO:0006629">
    <property type="term" value="P:lipid metabolic process"/>
    <property type="evidence" value="ECO:0007669"/>
    <property type="project" value="InterPro"/>
</dbReference>
<dbReference type="GO" id="GO:0016298">
    <property type="term" value="F:lipase activity"/>
    <property type="evidence" value="ECO:0007669"/>
    <property type="project" value="InterPro"/>
</dbReference>
<dbReference type="PANTHER" id="PTHR45642">
    <property type="entry name" value="GDSL ESTERASE/LIPASE EXL3"/>
    <property type="match status" value="1"/>
</dbReference>
<evidence type="ECO:0000256" key="2">
    <source>
        <dbReference type="SAM" id="Phobius"/>
    </source>
</evidence>
<dbReference type="SUPFAM" id="SSF52266">
    <property type="entry name" value="SGNH hydrolase"/>
    <property type="match status" value="1"/>
</dbReference>
<dbReference type="Pfam" id="PF00657">
    <property type="entry name" value="Lipase_GDSL"/>
    <property type="match status" value="1"/>
</dbReference>